<dbReference type="Proteomes" id="UP000054018">
    <property type="component" value="Unassembled WGS sequence"/>
</dbReference>
<evidence type="ECO:0000313" key="1">
    <source>
        <dbReference type="EMBL" id="KIK17908.1"/>
    </source>
</evidence>
<keyword evidence="2" id="KW-1185">Reference proteome</keyword>
<name>A0A0C9ZD93_9AGAM</name>
<organism evidence="1 2">
    <name type="scientific">Pisolithus microcarpus 441</name>
    <dbReference type="NCBI Taxonomy" id="765257"/>
    <lineage>
        <taxon>Eukaryota</taxon>
        <taxon>Fungi</taxon>
        <taxon>Dikarya</taxon>
        <taxon>Basidiomycota</taxon>
        <taxon>Agaricomycotina</taxon>
        <taxon>Agaricomycetes</taxon>
        <taxon>Agaricomycetidae</taxon>
        <taxon>Boletales</taxon>
        <taxon>Sclerodermatineae</taxon>
        <taxon>Pisolithaceae</taxon>
        <taxon>Pisolithus</taxon>
    </lineage>
</organism>
<dbReference type="EMBL" id="KN833816">
    <property type="protein sequence ID" value="KIK17908.1"/>
    <property type="molecule type" value="Genomic_DNA"/>
</dbReference>
<reference evidence="2" key="2">
    <citation type="submission" date="2015-01" db="EMBL/GenBank/DDBJ databases">
        <title>Evolutionary Origins and Diversification of the Mycorrhizal Mutualists.</title>
        <authorList>
            <consortium name="DOE Joint Genome Institute"/>
            <consortium name="Mycorrhizal Genomics Consortium"/>
            <person name="Kohler A."/>
            <person name="Kuo A."/>
            <person name="Nagy L.G."/>
            <person name="Floudas D."/>
            <person name="Copeland A."/>
            <person name="Barry K.W."/>
            <person name="Cichocki N."/>
            <person name="Veneault-Fourrey C."/>
            <person name="LaButti K."/>
            <person name="Lindquist E.A."/>
            <person name="Lipzen A."/>
            <person name="Lundell T."/>
            <person name="Morin E."/>
            <person name="Murat C."/>
            <person name="Riley R."/>
            <person name="Ohm R."/>
            <person name="Sun H."/>
            <person name="Tunlid A."/>
            <person name="Henrissat B."/>
            <person name="Grigoriev I.V."/>
            <person name="Hibbett D.S."/>
            <person name="Martin F."/>
        </authorList>
    </citation>
    <scope>NUCLEOTIDE SEQUENCE [LARGE SCALE GENOMIC DNA]</scope>
    <source>
        <strain evidence="2">441</strain>
    </source>
</reference>
<reference evidence="1 2" key="1">
    <citation type="submission" date="2014-04" db="EMBL/GenBank/DDBJ databases">
        <authorList>
            <consortium name="DOE Joint Genome Institute"/>
            <person name="Kuo A."/>
            <person name="Kohler A."/>
            <person name="Costa M.D."/>
            <person name="Nagy L.G."/>
            <person name="Floudas D."/>
            <person name="Copeland A."/>
            <person name="Barry K.W."/>
            <person name="Cichocki N."/>
            <person name="Veneault-Fourrey C."/>
            <person name="LaButti K."/>
            <person name="Lindquist E.A."/>
            <person name="Lipzen A."/>
            <person name="Lundell T."/>
            <person name="Morin E."/>
            <person name="Murat C."/>
            <person name="Sun H."/>
            <person name="Tunlid A."/>
            <person name="Henrissat B."/>
            <person name="Grigoriev I.V."/>
            <person name="Hibbett D.S."/>
            <person name="Martin F."/>
            <person name="Nordberg H.P."/>
            <person name="Cantor M.N."/>
            <person name="Hua S.X."/>
        </authorList>
    </citation>
    <scope>NUCLEOTIDE SEQUENCE [LARGE SCALE GENOMIC DNA]</scope>
    <source>
        <strain evidence="1 2">441</strain>
    </source>
</reference>
<evidence type="ECO:0000313" key="2">
    <source>
        <dbReference type="Proteomes" id="UP000054018"/>
    </source>
</evidence>
<dbReference type="HOGENOM" id="CLU_2776874_0_0_1"/>
<sequence>MTAANVANIVTYLVMEKPYERSMLSTPTNMLCAVMISRLMLNLRHLEHELSYTNEVGSIVMQPSINSGF</sequence>
<dbReference type="AlphaFoldDB" id="A0A0C9ZD93"/>
<protein>
    <submittedName>
        <fullName evidence="1">Uncharacterized protein</fullName>
    </submittedName>
</protein>
<accession>A0A0C9ZD93</accession>
<gene>
    <name evidence="1" type="ORF">PISMIDRAFT_684671</name>
</gene>
<proteinExistence type="predicted"/>
<dbReference type="OrthoDB" id="3261349at2759"/>